<keyword evidence="2" id="KW-1185">Reference proteome</keyword>
<gene>
    <name evidence="1" type="ORF">F5144DRAFT_498950</name>
</gene>
<evidence type="ECO:0000313" key="2">
    <source>
        <dbReference type="Proteomes" id="UP000724584"/>
    </source>
</evidence>
<sequence>MAPFGSLFLLPFLFVSILALDRCFFPNRKVANFAASCWDTTRQQTVLCCQIGDLCLSNKICAATNDPSKEFRYYRGACLDSNWTDPGCPNMCRGPDGDDKIVPMHRCRGGKSDNEWYCGKDRPSDEDCKEIDGDVALPAGFVAYATAGITPDPIPTSSVEESPTTSEDPTNTIQPALGQPETTPDLSDPQPTTGGLGVDVLTAAPSDPPQDSGEASSAVPVAVGVAVGTSILIAGSVLVFFYQRKRRRQAPVRAETPPPFEFSFINSQAPGWLGPSYGPKPPVPQPDDKMHDKSKPTPNTGGTAQHELP</sequence>
<organism evidence="1 2">
    <name type="scientific">Chaetomium tenue</name>
    <dbReference type="NCBI Taxonomy" id="1854479"/>
    <lineage>
        <taxon>Eukaryota</taxon>
        <taxon>Fungi</taxon>
        <taxon>Dikarya</taxon>
        <taxon>Ascomycota</taxon>
        <taxon>Pezizomycotina</taxon>
        <taxon>Sordariomycetes</taxon>
        <taxon>Sordariomycetidae</taxon>
        <taxon>Sordariales</taxon>
        <taxon>Chaetomiaceae</taxon>
        <taxon>Chaetomium</taxon>
    </lineage>
</organism>
<evidence type="ECO:0000313" key="1">
    <source>
        <dbReference type="EMBL" id="KAH6617578.1"/>
    </source>
</evidence>
<accession>A0ACB7NVS1</accession>
<proteinExistence type="predicted"/>
<comment type="caution">
    <text evidence="1">The sequence shown here is derived from an EMBL/GenBank/DDBJ whole genome shotgun (WGS) entry which is preliminary data.</text>
</comment>
<reference evidence="1 2" key="1">
    <citation type="journal article" date="2021" name="Nat. Commun.">
        <title>Genetic determinants of endophytism in the Arabidopsis root mycobiome.</title>
        <authorList>
            <person name="Mesny F."/>
            <person name="Miyauchi S."/>
            <person name="Thiergart T."/>
            <person name="Pickel B."/>
            <person name="Atanasova L."/>
            <person name="Karlsson M."/>
            <person name="Huettel B."/>
            <person name="Barry K.W."/>
            <person name="Haridas S."/>
            <person name="Chen C."/>
            <person name="Bauer D."/>
            <person name="Andreopoulos W."/>
            <person name="Pangilinan J."/>
            <person name="LaButti K."/>
            <person name="Riley R."/>
            <person name="Lipzen A."/>
            <person name="Clum A."/>
            <person name="Drula E."/>
            <person name="Henrissat B."/>
            <person name="Kohler A."/>
            <person name="Grigoriev I.V."/>
            <person name="Martin F.M."/>
            <person name="Hacquard S."/>
        </authorList>
    </citation>
    <scope>NUCLEOTIDE SEQUENCE [LARGE SCALE GENOMIC DNA]</scope>
    <source>
        <strain evidence="1 2">MPI-SDFR-AT-0079</strain>
    </source>
</reference>
<dbReference type="EMBL" id="JAGIZQ010000007">
    <property type="protein sequence ID" value="KAH6617578.1"/>
    <property type="molecule type" value="Genomic_DNA"/>
</dbReference>
<dbReference type="Proteomes" id="UP000724584">
    <property type="component" value="Unassembled WGS sequence"/>
</dbReference>
<protein>
    <submittedName>
        <fullName evidence="1">Uncharacterized protein</fullName>
    </submittedName>
</protein>
<name>A0ACB7NVS1_9PEZI</name>